<dbReference type="RefSeq" id="XP_007916924.1">
    <property type="nucleotide sequence ID" value="XM_007918733.1"/>
</dbReference>
<evidence type="ECO:0000313" key="7">
    <source>
        <dbReference type="Proteomes" id="UP000014074"/>
    </source>
</evidence>
<dbReference type="eggNOG" id="ENOG502RM4B">
    <property type="taxonomic scope" value="Eukaryota"/>
</dbReference>
<evidence type="ECO:0000256" key="1">
    <source>
        <dbReference type="ARBA" id="ARBA00022723"/>
    </source>
</evidence>
<gene>
    <name evidence="6" type="ORF">UCRPA7_6194</name>
</gene>
<dbReference type="OrthoDB" id="6132182at2759"/>
<dbReference type="SUPFAM" id="SSF48056">
    <property type="entry name" value="Di-copper centre-containing domain"/>
    <property type="match status" value="1"/>
</dbReference>
<dbReference type="Proteomes" id="UP000014074">
    <property type="component" value="Unassembled WGS sequence"/>
</dbReference>
<reference evidence="7" key="1">
    <citation type="journal article" date="2013" name="Genome Announc.">
        <title>Draft genome sequence of the ascomycete Phaeoacremonium aleophilum strain UCR-PA7, a causal agent of the esca disease complex in grapevines.</title>
        <authorList>
            <person name="Blanco-Ulate B."/>
            <person name="Rolshausen P."/>
            <person name="Cantu D."/>
        </authorList>
    </citation>
    <scope>NUCLEOTIDE SEQUENCE [LARGE SCALE GENOMIC DNA]</scope>
    <source>
        <strain evidence="7">UCR-PA7</strain>
    </source>
</reference>
<dbReference type="KEGG" id="tmn:UCRPA7_6194"/>
<evidence type="ECO:0000259" key="5">
    <source>
        <dbReference type="PROSITE" id="PS00498"/>
    </source>
</evidence>
<evidence type="ECO:0000256" key="2">
    <source>
        <dbReference type="ARBA" id="ARBA00023002"/>
    </source>
</evidence>
<sequence length="384" mass="42610">MMRLSSTLGLILFTSLAAAGVYPPDVVDQLQETGIAKLKDYLAKNPAKNGCTFEKAVKRKEWSDLTIDERKEYTKAVLCLQSKPPKTSAPGAKSRFDDYVAVHIQMTPQVHGSTSFLPWHRYYVWHYENALREECGYTGYQPYWNWDRYAKDPVNSPLFNGNDSSMGGNGEKVAHQGIPIPGAPAPYNVIPPADGGGCVTSGPFKNMSVNLGPMAATIPNLKSNPRSDGLGYNPRCLRRDVNKNSAAVTTANYTYDLITKNNNVYWFQTVMEGQFNLGQWGVHSGGHYTVGGDPAGDFFVSPGDPVFWLHHGMIDRVWWIWQLQDLATRLTQVSKTMTMNNMPPSRNGTLDDKYGLGVLAPEVATRDMMDTMGGLDGKLCYIYV</sequence>
<evidence type="ECO:0000313" key="6">
    <source>
        <dbReference type="EMBL" id="EON98249.1"/>
    </source>
</evidence>
<name>R8BG35_PHAM7</name>
<dbReference type="Gene3D" id="1.10.1280.10">
    <property type="entry name" value="Di-copper center containing domain from catechol oxidase"/>
    <property type="match status" value="1"/>
</dbReference>
<feature type="domain" description="Tyrosinase copper-binding" evidence="4">
    <location>
        <begin position="111"/>
        <end position="128"/>
    </location>
</feature>
<dbReference type="PANTHER" id="PTHR11474:SF125">
    <property type="entry name" value="N-ACETYL-6-HYDROXYTRYPTOPHAN OXIDASE IVOB-RELATED"/>
    <property type="match status" value="1"/>
</dbReference>
<dbReference type="PRINTS" id="PR00092">
    <property type="entry name" value="TYROSINASE"/>
</dbReference>
<dbReference type="PROSITE" id="PS00498">
    <property type="entry name" value="TYROSINASE_2"/>
    <property type="match status" value="1"/>
</dbReference>
<organism evidence="6 7">
    <name type="scientific">Phaeoacremonium minimum (strain UCR-PA7)</name>
    <name type="common">Esca disease fungus</name>
    <name type="synonym">Togninia minima</name>
    <dbReference type="NCBI Taxonomy" id="1286976"/>
    <lineage>
        <taxon>Eukaryota</taxon>
        <taxon>Fungi</taxon>
        <taxon>Dikarya</taxon>
        <taxon>Ascomycota</taxon>
        <taxon>Pezizomycotina</taxon>
        <taxon>Sordariomycetes</taxon>
        <taxon>Sordariomycetidae</taxon>
        <taxon>Togniniales</taxon>
        <taxon>Togniniaceae</taxon>
        <taxon>Phaeoacremonium</taxon>
    </lineage>
</organism>
<evidence type="ECO:0000259" key="4">
    <source>
        <dbReference type="PROSITE" id="PS00497"/>
    </source>
</evidence>
<keyword evidence="7" id="KW-1185">Reference proteome</keyword>
<accession>R8BG35</accession>
<dbReference type="Pfam" id="PF00264">
    <property type="entry name" value="Tyrosinase"/>
    <property type="match status" value="1"/>
</dbReference>
<dbReference type="InterPro" id="IPR008922">
    <property type="entry name" value="Di-copper_centre_dom_sf"/>
</dbReference>
<dbReference type="GO" id="GO:0046872">
    <property type="term" value="F:metal ion binding"/>
    <property type="evidence" value="ECO:0007669"/>
    <property type="project" value="UniProtKB-KW"/>
</dbReference>
<keyword evidence="3" id="KW-0732">Signal</keyword>
<protein>
    <submittedName>
        <fullName evidence="6">Putative tyrosinase central domain-containing protein</fullName>
    </submittedName>
</protein>
<feature type="signal peptide" evidence="3">
    <location>
        <begin position="1"/>
        <end position="19"/>
    </location>
</feature>
<proteinExistence type="predicted"/>
<feature type="chain" id="PRO_5004451979" evidence="3">
    <location>
        <begin position="20"/>
        <end position="384"/>
    </location>
</feature>
<dbReference type="HOGENOM" id="CLU_035914_0_0_1"/>
<dbReference type="PROSITE" id="PS00497">
    <property type="entry name" value="TYROSINASE_1"/>
    <property type="match status" value="1"/>
</dbReference>
<dbReference type="GO" id="GO:0016491">
    <property type="term" value="F:oxidoreductase activity"/>
    <property type="evidence" value="ECO:0007669"/>
    <property type="project" value="UniProtKB-KW"/>
</dbReference>
<dbReference type="PANTHER" id="PTHR11474">
    <property type="entry name" value="TYROSINASE FAMILY MEMBER"/>
    <property type="match status" value="1"/>
</dbReference>
<keyword evidence="1" id="KW-0479">Metal-binding</keyword>
<dbReference type="InterPro" id="IPR002227">
    <property type="entry name" value="Tyrosinase_Cu-bd"/>
</dbReference>
<dbReference type="GeneID" id="19326824"/>
<dbReference type="AlphaFoldDB" id="R8BG35"/>
<feature type="domain" description="Tyrosinase copper-binding" evidence="5">
    <location>
        <begin position="304"/>
        <end position="315"/>
    </location>
</feature>
<keyword evidence="2" id="KW-0560">Oxidoreductase</keyword>
<evidence type="ECO:0000256" key="3">
    <source>
        <dbReference type="SAM" id="SignalP"/>
    </source>
</evidence>
<dbReference type="EMBL" id="KB933223">
    <property type="protein sequence ID" value="EON98249.1"/>
    <property type="molecule type" value="Genomic_DNA"/>
</dbReference>
<dbReference type="InterPro" id="IPR050316">
    <property type="entry name" value="Tyrosinase/Hemocyanin"/>
</dbReference>